<reference evidence="3 4" key="2">
    <citation type="submission" date="2024-07" db="EMBL/GenBank/DDBJ databases">
        <authorList>
            <person name="Akdeniz Z."/>
        </authorList>
    </citation>
    <scope>NUCLEOTIDE SEQUENCE [LARGE SCALE GENOMIC DNA]</scope>
</reference>
<name>A0AA86QHK1_9EUKA</name>
<gene>
    <name evidence="3" type="ORF">HINF_LOCUS20598</name>
    <name evidence="2" type="ORF">HINF_LOCUS39415</name>
</gene>
<keyword evidence="4" id="KW-1185">Reference proteome</keyword>
<feature type="transmembrane region" description="Helical" evidence="1">
    <location>
        <begin position="332"/>
        <end position="353"/>
    </location>
</feature>
<reference evidence="2" key="1">
    <citation type="submission" date="2023-06" db="EMBL/GenBank/DDBJ databases">
        <authorList>
            <person name="Kurt Z."/>
        </authorList>
    </citation>
    <scope>NUCLEOTIDE SEQUENCE</scope>
</reference>
<evidence type="ECO:0000256" key="1">
    <source>
        <dbReference type="SAM" id="Phobius"/>
    </source>
</evidence>
<feature type="transmembrane region" description="Helical" evidence="1">
    <location>
        <begin position="374"/>
        <end position="395"/>
    </location>
</feature>
<keyword evidence="1" id="KW-0812">Transmembrane</keyword>
<feature type="transmembrane region" description="Helical" evidence="1">
    <location>
        <begin position="5"/>
        <end position="21"/>
    </location>
</feature>
<feature type="transmembrane region" description="Helical" evidence="1">
    <location>
        <begin position="33"/>
        <end position="51"/>
    </location>
</feature>
<dbReference type="EMBL" id="CATOUU010000825">
    <property type="protein sequence ID" value="CAI9951770.1"/>
    <property type="molecule type" value="Genomic_DNA"/>
</dbReference>
<evidence type="ECO:0000313" key="2">
    <source>
        <dbReference type="EMBL" id="CAI9951770.1"/>
    </source>
</evidence>
<keyword evidence="1" id="KW-1133">Transmembrane helix</keyword>
<dbReference type="AlphaFoldDB" id="A0AA86QHK1"/>
<comment type="caution">
    <text evidence="2">The sequence shown here is derived from an EMBL/GenBank/DDBJ whole genome shotgun (WGS) entry which is preliminary data.</text>
</comment>
<feature type="transmembrane region" description="Helical" evidence="1">
    <location>
        <begin position="149"/>
        <end position="167"/>
    </location>
</feature>
<feature type="transmembrane region" description="Helical" evidence="1">
    <location>
        <begin position="88"/>
        <end position="109"/>
    </location>
</feature>
<feature type="transmembrane region" description="Helical" evidence="1">
    <location>
        <begin position="270"/>
        <end position="288"/>
    </location>
</feature>
<organism evidence="2">
    <name type="scientific">Hexamita inflata</name>
    <dbReference type="NCBI Taxonomy" id="28002"/>
    <lineage>
        <taxon>Eukaryota</taxon>
        <taxon>Metamonada</taxon>
        <taxon>Diplomonadida</taxon>
        <taxon>Hexamitidae</taxon>
        <taxon>Hexamitinae</taxon>
        <taxon>Hexamita</taxon>
    </lineage>
</organism>
<proteinExistence type="predicted"/>
<feature type="transmembrane region" description="Helical" evidence="1">
    <location>
        <begin position="441"/>
        <end position="459"/>
    </location>
</feature>
<feature type="transmembrane region" description="Helical" evidence="1">
    <location>
        <begin position="218"/>
        <end position="236"/>
    </location>
</feature>
<sequence length="520" mass="58563">MQAAIIFGCSTVGLNAMFAYVKKLKVKVNTMTIIVNAYRLIFSTASAVALLLQQTDIAFYIFIAGCATYTVNLPIVRLKIRLNKTDKVNISLIADSFFFAPILLAFMYVNDKSYVRFIEFLNNCPKMSKILNLIEATEYQSKVTAFNPIIVYLFTILEFFCSTYPSVKFSRKTLISSYTKTYTTLLALFYALAGSANFDFTMQPLFYKITTKKFLVNIPDYLLLNSVVINLVHFFFGLIPANWYANTLSIINLICGATAIVYQYRNLTKPLLILTPVFILVGQFADLFDGKAAQKYGSTPNGEMFDDVADFFSFGLATGMFVYKVVRYDLLLSNIVAIALSLLYVCLITFRLVRFVVNKRKAGIKTGVACFEGCPSPAVACLVIIVSCLVELLIIDKKFDLLYLRIFYIAFVIFAGYMAASTIKYAHLGRGIMAKKSFSSKVVGLYGAYFFICLFKAFVDKHYEPCLIVSFVGMFVYMISPFFAEKLGLLGSTNEIQETEYIKRGNKKDDDKREDTGDSM</sequence>
<protein>
    <submittedName>
        <fullName evidence="2">CDP-diacylglycerol---serine O-phosphatidyltransferase</fullName>
    </submittedName>
    <submittedName>
        <fullName evidence="3">CDP-diacylglycerol---serine_O-phosphatidyltransfe rase</fullName>
    </submittedName>
</protein>
<dbReference type="InterPro" id="IPR043130">
    <property type="entry name" value="CDP-OH_PTrfase_TM_dom"/>
</dbReference>
<dbReference type="EMBL" id="CAXDID020000055">
    <property type="protein sequence ID" value="CAL6007350.1"/>
    <property type="molecule type" value="Genomic_DNA"/>
</dbReference>
<feature type="transmembrane region" description="Helical" evidence="1">
    <location>
        <begin position="179"/>
        <end position="198"/>
    </location>
</feature>
<feature type="transmembrane region" description="Helical" evidence="1">
    <location>
        <begin position="308"/>
        <end position="326"/>
    </location>
</feature>
<feature type="transmembrane region" description="Helical" evidence="1">
    <location>
        <begin position="401"/>
        <end position="420"/>
    </location>
</feature>
<evidence type="ECO:0000313" key="4">
    <source>
        <dbReference type="Proteomes" id="UP001642409"/>
    </source>
</evidence>
<dbReference type="Proteomes" id="UP001642409">
    <property type="component" value="Unassembled WGS sequence"/>
</dbReference>
<dbReference type="Gene3D" id="1.20.120.1760">
    <property type="match status" value="1"/>
</dbReference>
<feature type="transmembrane region" description="Helical" evidence="1">
    <location>
        <begin position="57"/>
        <end position="76"/>
    </location>
</feature>
<accession>A0AA86QHK1</accession>
<feature type="transmembrane region" description="Helical" evidence="1">
    <location>
        <begin position="465"/>
        <end position="484"/>
    </location>
</feature>
<evidence type="ECO:0000313" key="3">
    <source>
        <dbReference type="EMBL" id="CAL6007350.1"/>
    </source>
</evidence>
<keyword evidence="1" id="KW-0472">Membrane</keyword>